<dbReference type="PANTHER" id="PTHR30055:SF239">
    <property type="entry name" value="TRANSCRIPTIONAL REGULATORY PROTEIN"/>
    <property type="match status" value="1"/>
</dbReference>
<dbReference type="SUPFAM" id="SSF46689">
    <property type="entry name" value="Homeodomain-like"/>
    <property type="match status" value="1"/>
</dbReference>
<gene>
    <name evidence="6" type="ORF">EV190_13243</name>
</gene>
<keyword evidence="1" id="KW-0805">Transcription regulation</keyword>
<evidence type="ECO:0000256" key="1">
    <source>
        <dbReference type="ARBA" id="ARBA00023015"/>
    </source>
</evidence>
<sequence length="190" mass="20474">MTPASVVEEAARLSDEAGYAQLTLATVAKRLGVATPSLYKHVDGLEGLRSELRTRSARELGDVLGRAVLGRSGPDALRAMARAYRRYALEHPGRYAALQRAPEPGDGEGLAAAASTVEVIVAALRGFDLPEDSVVDAIRTLRSALHGFVDLESQGGFGMPQDIEHSFEVMVEGFVRVFRTWPEGRNGTVR</sequence>
<dbReference type="Gene3D" id="1.10.357.10">
    <property type="entry name" value="Tetracycline Repressor, domain 2"/>
    <property type="match status" value="1"/>
</dbReference>
<keyword evidence="2 4" id="KW-0238">DNA-binding</keyword>
<dbReference type="AlphaFoldDB" id="A0A4R6UF86"/>
<dbReference type="GO" id="GO:0000976">
    <property type="term" value="F:transcription cis-regulatory region binding"/>
    <property type="evidence" value="ECO:0007669"/>
    <property type="project" value="TreeGrafter"/>
</dbReference>
<evidence type="ECO:0000313" key="6">
    <source>
        <dbReference type="EMBL" id="TDQ45421.1"/>
    </source>
</evidence>
<dbReference type="PANTHER" id="PTHR30055">
    <property type="entry name" value="HTH-TYPE TRANSCRIPTIONAL REGULATOR RUTR"/>
    <property type="match status" value="1"/>
</dbReference>
<dbReference type="InterPro" id="IPR009057">
    <property type="entry name" value="Homeodomain-like_sf"/>
</dbReference>
<dbReference type="InterPro" id="IPR050109">
    <property type="entry name" value="HTH-type_TetR-like_transc_reg"/>
</dbReference>
<dbReference type="InterPro" id="IPR036271">
    <property type="entry name" value="Tet_transcr_reg_TetR-rel_C_sf"/>
</dbReference>
<feature type="domain" description="HTH tetR-type" evidence="5">
    <location>
        <begin position="1"/>
        <end position="60"/>
    </location>
</feature>
<dbReference type="SUPFAM" id="SSF48498">
    <property type="entry name" value="Tetracyclin repressor-like, C-terminal domain"/>
    <property type="match status" value="1"/>
</dbReference>
<dbReference type="RefSeq" id="WP_243742730.1">
    <property type="nucleotide sequence ID" value="NZ_SNYN01000032.1"/>
</dbReference>
<dbReference type="Gene3D" id="1.10.10.60">
    <property type="entry name" value="Homeodomain-like"/>
    <property type="match status" value="1"/>
</dbReference>
<dbReference type="Pfam" id="PF13305">
    <property type="entry name" value="TetR_C_33"/>
    <property type="match status" value="1"/>
</dbReference>
<protein>
    <submittedName>
        <fullName evidence="6">TetR family transcriptional regulator</fullName>
    </submittedName>
</protein>
<name>A0A4R6UF86_9ACTN</name>
<keyword evidence="3" id="KW-0804">Transcription</keyword>
<evidence type="ECO:0000256" key="3">
    <source>
        <dbReference type="ARBA" id="ARBA00023163"/>
    </source>
</evidence>
<dbReference type="GO" id="GO:0003700">
    <property type="term" value="F:DNA-binding transcription factor activity"/>
    <property type="evidence" value="ECO:0007669"/>
    <property type="project" value="TreeGrafter"/>
</dbReference>
<dbReference type="PROSITE" id="PS50977">
    <property type="entry name" value="HTH_TETR_2"/>
    <property type="match status" value="1"/>
</dbReference>
<comment type="caution">
    <text evidence="6">The sequence shown here is derived from an EMBL/GenBank/DDBJ whole genome shotgun (WGS) entry which is preliminary data.</text>
</comment>
<evidence type="ECO:0000256" key="2">
    <source>
        <dbReference type="ARBA" id="ARBA00023125"/>
    </source>
</evidence>
<reference evidence="6 7" key="1">
    <citation type="submission" date="2019-03" db="EMBL/GenBank/DDBJ databases">
        <title>Genomic Encyclopedia of Type Strains, Phase IV (KMG-IV): sequencing the most valuable type-strain genomes for metagenomic binning, comparative biology and taxonomic classification.</title>
        <authorList>
            <person name="Goeker M."/>
        </authorList>
    </citation>
    <scope>NUCLEOTIDE SEQUENCE [LARGE SCALE GENOMIC DNA]</scope>
    <source>
        <strain evidence="6 7">DSM 46770</strain>
    </source>
</reference>
<dbReference type="InterPro" id="IPR001647">
    <property type="entry name" value="HTH_TetR"/>
</dbReference>
<dbReference type="Proteomes" id="UP000295281">
    <property type="component" value="Unassembled WGS sequence"/>
</dbReference>
<dbReference type="EMBL" id="SNYN01000032">
    <property type="protein sequence ID" value="TDQ45421.1"/>
    <property type="molecule type" value="Genomic_DNA"/>
</dbReference>
<proteinExistence type="predicted"/>
<evidence type="ECO:0000256" key="4">
    <source>
        <dbReference type="PROSITE-ProRule" id="PRU00335"/>
    </source>
</evidence>
<accession>A0A4R6UF86</accession>
<dbReference type="InterPro" id="IPR025996">
    <property type="entry name" value="MT1864/Rv1816-like_C"/>
</dbReference>
<evidence type="ECO:0000313" key="7">
    <source>
        <dbReference type="Proteomes" id="UP000295281"/>
    </source>
</evidence>
<evidence type="ECO:0000259" key="5">
    <source>
        <dbReference type="PROSITE" id="PS50977"/>
    </source>
</evidence>
<keyword evidence="7" id="KW-1185">Reference proteome</keyword>
<feature type="DNA-binding region" description="H-T-H motif" evidence="4">
    <location>
        <begin position="23"/>
        <end position="42"/>
    </location>
</feature>
<dbReference type="Pfam" id="PF00440">
    <property type="entry name" value="TetR_N"/>
    <property type="match status" value="1"/>
</dbReference>
<organism evidence="6 7">
    <name type="scientific">Actinorugispora endophytica</name>
    <dbReference type="NCBI Taxonomy" id="1605990"/>
    <lineage>
        <taxon>Bacteria</taxon>
        <taxon>Bacillati</taxon>
        <taxon>Actinomycetota</taxon>
        <taxon>Actinomycetes</taxon>
        <taxon>Streptosporangiales</taxon>
        <taxon>Nocardiopsidaceae</taxon>
        <taxon>Actinorugispora</taxon>
    </lineage>
</organism>